<name>A0ACB9H1S2_CICIN</name>
<evidence type="ECO:0000313" key="2">
    <source>
        <dbReference type="Proteomes" id="UP001055811"/>
    </source>
</evidence>
<dbReference type="EMBL" id="CM042009">
    <property type="protein sequence ID" value="KAI3789295.1"/>
    <property type="molecule type" value="Genomic_DNA"/>
</dbReference>
<reference evidence="2" key="1">
    <citation type="journal article" date="2022" name="Mol. Ecol. Resour.">
        <title>The genomes of chicory, endive, great burdock and yacon provide insights into Asteraceae palaeo-polyploidization history and plant inulin production.</title>
        <authorList>
            <person name="Fan W."/>
            <person name="Wang S."/>
            <person name="Wang H."/>
            <person name="Wang A."/>
            <person name="Jiang F."/>
            <person name="Liu H."/>
            <person name="Zhao H."/>
            <person name="Xu D."/>
            <person name="Zhang Y."/>
        </authorList>
    </citation>
    <scope>NUCLEOTIDE SEQUENCE [LARGE SCALE GENOMIC DNA]</scope>
    <source>
        <strain evidence="2">cv. Punajuju</strain>
    </source>
</reference>
<gene>
    <name evidence="1" type="ORF">L2E82_02088</name>
</gene>
<reference evidence="1 2" key="2">
    <citation type="journal article" date="2022" name="Mol. Ecol. Resour.">
        <title>The genomes of chicory, endive, great burdock and yacon provide insights into Asteraceae paleo-polyploidization history and plant inulin production.</title>
        <authorList>
            <person name="Fan W."/>
            <person name="Wang S."/>
            <person name="Wang H."/>
            <person name="Wang A."/>
            <person name="Jiang F."/>
            <person name="Liu H."/>
            <person name="Zhao H."/>
            <person name="Xu D."/>
            <person name="Zhang Y."/>
        </authorList>
    </citation>
    <scope>NUCLEOTIDE SEQUENCE [LARGE SCALE GENOMIC DNA]</scope>
    <source>
        <strain evidence="2">cv. Punajuju</strain>
        <tissue evidence="1">Leaves</tissue>
    </source>
</reference>
<proteinExistence type="predicted"/>
<sequence>MRCDCEYRTIMPISIVNKGKDKGINLINTISHPPSIHSFLVTVSLRFQPPSPSQQRGSRGEERESRLNSNVRLPRDGERTSGSAARRQSPRCRCQCAGFCILFIIGFFCFAFDIRECFG</sequence>
<evidence type="ECO:0000313" key="1">
    <source>
        <dbReference type="EMBL" id="KAI3789295.1"/>
    </source>
</evidence>
<organism evidence="1 2">
    <name type="scientific">Cichorium intybus</name>
    <name type="common">Chicory</name>
    <dbReference type="NCBI Taxonomy" id="13427"/>
    <lineage>
        <taxon>Eukaryota</taxon>
        <taxon>Viridiplantae</taxon>
        <taxon>Streptophyta</taxon>
        <taxon>Embryophyta</taxon>
        <taxon>Tracheophyta</taxon>
        <taxon>Spermatophyta</taxon>
        <taxon>Magnoliopsida</taxon>
        <taxon>eudicotyledons</taxon>
        <taxon>Gunneridae</taxon>
        <taxon>Pentapetalae</taxon>
        <taxon>asterids</taxon>
        <taxon>campanulids</taxon>
        <taxon>Asterales</taxon>
        <taxon>Asteraceae</taxon>
        <taxon>Cichorioideae</taxon>
        <taxon>Cichorieae</taxon>
        <taxon>Cichoriinae</taxon>
        <taxon>Cichorium</taxon>
    </lineage>
</organism>
<accession>A0ACB9H1S2</accession>
<dbReference type="Proteomes" id="UP001055811">
    <property type="component" value="Linkage Group LG01"/>
</dbReference>
<comment type="caution">
    <text evidence="1">The sequence shown here is derived from an EMBL/GenBank/DDBJ whole genome shotgun (WGS) entry which is preliminary data.</text>
</comment>
<protein>
    <submittedName>
        <fullName evidence="1">Uncharacterized protein</fullName>
    </submittedName>
</protein>
<keyword evidence="2" id="KW-1185">Reference proteome</keyword>